<dbReference type="EMBL" id="WSSB01000011">
    <property type="protein sequence ID" value="MXR37730.1"/>
    <property type="molecule type" value="Genomic_DNA"/>
</dbReference>
<dbReference type="CDD" id="cd18809">
    <property type="entry name" value="SF1_C_RecD"/>
    <property type="match status" value="1"/>
</dbReference>
<evidence type="ECO:0000313" key="6">
    <source>
        <dbReference type="Proteomes" id="UP000467214"/>
    </source>
</evidence>
<keyword evidence="6" id="KW-1185">Reference proteome</keyword>
<dbReference type="PANTHER" id="PTHR43788">
    <property type="entry name" value="DNA2/NAM7 HELICASE FAMILY MEMBER"/>
    <property type="match status" value="1"/>
</dbReference>
<dbReference type="AlphaFoldDB" id="A0A845BQP9"/>
<accession>A0A845BQP9</accession>
<proteinExistence type="inferred from homology"/>
<comment type="function">
    <text evidence="3">A helicase/nuclease that prepares dsDNA breaks (DSB) for recombinational DNA repair. Binds to DSBs and unwinds DNA via a highly rapid and processive ATP-dependent bidirectional helicase activity. Unwinds dsDNA until it encounters a Chi (crossover hotspot instigator) sequence from the 3' direction. Cuts ssDNA a few nucleotides 3' to the Chi site. The properties and activities of the enzyme are changed at Chi. The Chi-altered holoenzyme produces a long 3'-ssDNA overhang and facilitates RecA-binding to the ssDNA for homologous DNA recombination and repair. Holoenzyme degrades any linearized DNA that is unable to undergo homologous recombination. In the holoenzyme this subunit has ssDNA-dependent ATPase and 5'-3' helicase activity. When added to pre-assembled RecBC greatly stimulates nuclease activity and augments holoenzyme processivity. Negatively regulates the RecA-loading ability of RecBCD.</text>
</comment>
<comment type="similarity">
    <text evidence="3">Belongs to the RecD family.</text>
</comment>
<dbReference type="InterPro" id="IPR027417">
    <property type="entry name" value="P-loop_NTPase"/>
</dbReference>
<sequence length="553" mass="58694">MRRLDPALGEAAEAAIIALIRANRAGHVCRRIADSQSRRELAASPLLARPGGYAPLVLDEAGRLYFARHWWFEKELAGRLAALAAHKDAVDPARVAALLDALFASTSEGAADRQRLAAALAVRQHLLVISGGPGTGKTTTVVRLLAMLAALSPRPLVMGMAAPTGKAAARLSESMRGARAALEVDAQVKAQLPGDAQTLHRLIGLVPGRDAPRYHAGNPLPLDVLVIDEASMVDLTLMHDTVAALPAHARLILLGDRDQLASVDAGAVLGDVAEREAWSSDTLAWLAAAGLAAPGAAGPAQALSDTVVFLTRSHRFGADSGIGRLARAVNGGDAQGVSGLLADESYPDIEWRPAFAPDDDEHYRERAAYFALVHAGAGADAVFAEFLRFMLLTGEKREVARLNQAIEARLLRDGLREAESEWYAGRAVMVRENDYSVGLFNGDIGIALQDGGSLRVYFPRADGSFRAVAPARLPGHETAFAMTVHKSQGSEFDRVWLVLPAQASALFSRALLYTGITRARCQCRLIGPQAVLLAATGQLAERESGLGARLWGG</sequence>
<keyword evidence="2 3" id="KW-0067">ATP-binding</keyword>
<keyword evidence="3" id="KW-0347">Helicase</keyword>
<keyword evidence="3 5" id="KW-0378">Hydrolase</keyword>
<evidence type="ECO:0000259" key="4">
    <source>
        <dbReference type="Pfam" id="PF13538"/>
    </source>
</evidence>
<comment type="caution">
    <text evidence="5">The sequence shown here is derived from an EMBL/GenBank/DDBJ whole genome shotgun (WGS) entry which is preliminary data.</text>
</comment>
<keyword evidence="1 3" id="KW-0547">Nucleotide-binding</keyword>
<dbReference type="GO" id="GO:0017116">
    <property type="term" value="F:single-stranded DNA helicase activity"/>
    <property type="evidence" value="ECO:0007669"/>
    <property type="project" value="TreeGrafter"/>
</dbReference>
<dbReference type="GO" id="GO:0008854">
    <property type="term" value="F:exodeoxyribonuclease V activity"/>
    <property type="evidence" value="ECO:0007669"/>
    <property type="project" value="InterPro"/>
</dbReference>
<dbReference type="PANTHER" id="PTHR43788:SF6">
    <property type="entry name" value="DNA HELICASE B"/>
    <property type="match status" value="1"/>
</dbReference>
<keyword evidence="3" id="KW-0269">Exonuclease</keyword>
<keyword evidence="3" id="KW-0238">DNA-binding</keyword>
<dbReference type="GO" id="GO:0009338">
    <property type="term" value="C:exodeoxyribonuclease V complex"/>
    <property type="evidence" value="ECO:0007669"/>
    <property type="project" value="InterPro"/>
</dbReference>
<dbReference type="CDD" id="cd17933">
    <property type="entry name" value="DEXSc_RecD-like"/>
    <property type="match status" value="1"/>
</dbReference>
<evidence type="ECO:0000256" key="2">
    <source>
        <dbReference type="ARBA" id="ARBA00022840"/>
    </source>
</evidence>
<feature type="domain" description="UvrD-like helicase C-terminal" evidence="4">
    <location>
        <begin position="479"/>
        <end position="526"/>
    </location>
</feature>
<dbReference type="InterPro" id="IPR027785">
    <property type="entry name" value="UvrD-like_helicase_C"/>
</dbReference>
<dbReference type="InterPro" id="IPR050534">
    <property type="entry name" value="Coronavir_polyprotein_1ab"/>
</dbReference>
<dbReference type="Proteomes" id="UP000467214">
    <property type="component" value="Unassembled WGS sequence"/>
</dbReference>
<keyword evidence="3" id="KW-0540">Nuclease</keyword>
<dbReference type="SUPFAM" id="SSF52540">
    <property type="entry name" value="P-loop containing nucleoside triphosphate hydrolases"/>
    <property type="match status" value="2"/>
</dbReference>
<dbReference type="HAMAP" id="MF_01487">
    <property type="entry name" value="RecD"/>
    <property type="match status" value="1"/>
</dbReference>
<dbReference type="GO" id="GO:0005524">
    <property type="term" value="F:ATP binding"/>
    <property type="evidence" value="ECO:0007669"/>
    <property type="project" value="UniProtKB-UniRule"/>
</dbReference>
<dbReference type="InterPro" id="IPR006344">
    <property type="entry name" value="RecD"/>
</dbReference>
<comment type="miscellaneous">
    <text evidence="3">In the RecBCD complex, RecB has a slow 3'-5' helicase, an exonuclease activity and loads RecA onto ssDNA, RecD has a fast 5'-3' helicase activity, while RecC stimulates the ATPase and processivity of the RecB helicase and contributes to recognition of the Chi site.</text>
</comment>
<dbReference type="Pfam" id="PF13538">
    <property type="entry name" value="UvrD_C_2"/>
    <property type="match status" value="1"/>
</dbReference>
<comment type="subunit">
    <text evidence="3">Heterotrimer of RecB, RecC and RecD. All subunits contribute to DNA-binding.</text>
</comment>
<keyword evidence="3" id="KW-0413">Isomerase</keyword>
<evidence type="ECO:0000256" key="3">
    <source>
        <dbReference type="HAMAP-Rule" id="MF_01487"/>
    </source>
</evidence>
<keyword evidence="3" id="KW-0234">DNA repair</keyword>
<reference evidence="5 6" key="1">
    <citation type="submission" date="2019-12" db="EMBL/GenBank/DDBJ databases">
        <title>Neisseriaceae gen. nov. sp. Genome sequencing and assembly.</title>
        <authorList>
            <person name="Liu Z."/>
            <person name="Li A."/>
        </authorList>
    </citation>
    <scope>NUCLEOTIDE SEQUENCE [LARGE SCALE GENOMIC DNA]</scope>
    <source>
        <strain evidence="5 6">B2N2-7</strain>
    </source>
</reference>
<dbReference type="Pfam" id="PF13245">
    <property type="entry name" value="AAA_19"/>
    <property type="match status" value="1"/>
</dbReference>
<keyword evidence="3" id="KW-0227">DNA damage</keyword>
<evidence type="ECO:0000313" key="5">
    <source>
        <dbReference type="EMBL" id="MXR37730.1"/>
    </source>
</evidence>
<comment type="catalytic activity">
    <reaction evidence="3">
        <text>ATP + H2O = ADP + phosphate + H(+)</text>
        <dbReference type="Rhea" id="RHEA:13065"/>
        <dbReference type="ChEBI" id="CHEBI:15377"/>
        <dbReference type="ChEBI" id="CHEBI:15378"/>
        <dbReference type="ChEBI" id="CHEBI:30616"/>
        <dbReference type="ChEBI" id="CHEBI:43474"/>
        <dbReference type="ChEBI" id="CHEBI:456216"/>
        <dbReference type="EC" id="5.6.2.3"/>
    </reaction>
</comment>
<feature type="binding site" evidence="3">
    <location>
        <begin position="131"/>
        <end position="138"/>
    </location>
    <ligand>
        <name>ATP</name>
        <dbReference type="ChEBI" id="CHEBI:30616"/>
    </ligand>
</feature>
<name>A0A845BQP9_9NEIS</name>
<gene>
    <name evidence="3 5" type="primary">recD</name>
    <name evidence="5" type="ORF">GQF02_12170</name>
</gene>
<dbReference type="NCBIfam" id="TIGR01447">
    <property type="entry name" value="recD"/>
    <property type="match status" value="1"/>
</dbReference>
<protein>
    <recommendedName>
        <fullName evidence="3">RecBCD enzyme subunit RecD</fullName>
        <ecNumber evidence="3">5.6.2.3</ecNumber>
    </recommendedName>
    <alternativeName>
        <fullName evidence="3">DNA 5'-3' helicase subunit RecD</fullName>
    </alternativeName>
    <alternativeName>
        <fullName evidence="3">Exonuclease V subunit RecD</fullName>
        <shortName evidence="3">ExoV subunit RecD</shortName>
    </alternativeName>
    <alternativeName>
        <fullName evidence="3">Helicase/nuclease RecBCD subunit RecD</fullName>
    </alternativeName>
</protein>
<evidence type="ECO:0000256" key="1">
    <source>
        <dbReference type="ARBA" id="ARBA00022741"/>
    </source>
</evidence>
<dbReference type="GO" id="GO:0043139">
    <property type="term" value="F:5'-3' DNA helicase activity"/>
    <property type="evidence" value="ECO:0007669"/>
    <property type="project" value="UniProtKB-UniRule"/>
</dbReference>
<dbReference type="EC" id="5.6.2.3" evidence="3"/>
<dbReference type="GO" id="GO:0000724">
    <property type="term" value="P:double-strand break repair via homologous recombination"/>
    <property type="evidence" value="ECO:0007669"/>
    <property type="project" value="UniProtKB-UniRule"/>
</dbReference>
<dbReference type="GO" id="GO:0003677">
    <property type="term" value="F:DNA binding"/>
    <property type="evidence" value="ECO:0007669"/>
    <property type="project" value="UniProtKB-UniRule"/>
</dbReference>
<dbReference type="Gene3D" id="3.40.50.300">
    <property type="entry name" value="P-loop containing nucleotide triphosphate hydrolases"/>
    <property type="match status" value="3"/>
</dbReference>
<organism evidence="5 6">
    <name type="scientific">Craterilacuibacter sinensis</name>
    <dbReference type="NCBI Taxonomy" id="2686017"/>
    <lineage>
        <taxon>Bacteria</taxon>
        <taxon>Pseudomonadati</taxon>
        <taxon>Pseudomonadota</taxon>
        <taxon>Betaproteobacteria</taxon>
        <taxon>Neisseriales</taxon>
        <taxon>Neisseriaceae</taxon>
        <taxon>Craterilacuibacter</taxon>
    </lineage>
</organism>